<dbReference type="EMBL" id="JADKPN010000001">
    <property type="protein sequence ID" value="MBF4761699.1"/>
    <property type="molecule type" value="Genomic_DNA"/>
</dbReference>
<organism evidence="1 2">
    <name type="scientific">Nocardioides islandensis</name>
    <dbReference type="NCBI Taxonomy" id="433663"/>
    <lineage>
        <taxon>Bacteria</taxon>
        <taxon>Bacillati</taxon>
        <taxon>Actinomycetota</taxon>
        <taxon>Actinomycetes</taxon>
        <taxon>Propionibacteriales</taxon>
        <taxon>Nocardioidaceae</taxon>
        <taxon>Nocardioides</taxon>
    </lineage>
</organism>
<reference evidence="1" key="1">
    <citation type="submission" date="2020-11" db="EMBL/GenBank/DDBJ databases">
        <title>Nocardioides sp. nov., isolated from Soil of Cynanchum wilfordii Hemsley rhizosphere.</title>
        <authorList>
            <person name="Lee J.-S."/>
            <person name="Suh M.K."/>
            <person name="Kim J.-S."/>
        </authorList>
    </citation>
    <scope>NUCLEOTIDE SEQUENCE</scope>
    <source>
        <strain evidence="1">KCTC 19275</strain>
    </source>
</reference>
<name>A0A930YG84_9ACTN</name>
<evidence type="ECO:0000313" key="1">
    <source>
        <dbReference type="EMBL" id="MBF4761699.1"/>
    </source>
</evidence>
<comment type="caution">
    <text evidence="1">The sequence shown here is derived from an EMBL/GenBank/DDBJ whole genome shotgun (WGS) entry which is preliminary data.</text>
</comment>
<accession>A0A930YG84</accession>
<evidence type="ECO:0000313" key="2">
    <source>
        <dbReference type="Proteomes" id="UP000640489"/>
    </source>
</evidence>
<gene>
    <name evidence="1" type="ORF">ISU07_01050</name>
</gene>
<protein>
    <submittedName>
        <fullName evidence="1">Uncharacterized protein</fullName>
    </submittedName>
</protein>
<sequence length="238" mass="24816">MQKIKSGLVALTVGIVLLTALDWAASAATGRAFILGAWNQADHTTTLKNTGSGAALTLKSKGAALKVSNGKRIAKLNADKLDGLTGAEYKKNRNTIYAWSVAQHTGGFTQAIPAQQPGSYLITFNVQMTGAAGDPGNPNVINCRIIQSGLSGTVVFTKAVLADTQVTSVGTPPALNGTSPLTIVAGDSLALDCTMTRNNQQWSTTQYQPVLVNLLRTDGTDLYVAPLGRQATLSKSVS</sequence>
<dbReference type="AlphaFoldDB" id="A0A930YG84"/>
<keyword evidence="2" id="KW-1185">Reference proteome</keyword>
<dbReference type="Proteomes" id="UP000640489">
    <property type="component" value="Unassembled WGS sequence"/>
</dbReference>
<dbReference type="RefSeq" id="WP_194704901.1">
    <property type="nucleotide sequence ID" value="NZ_JADKPN010000001.1"/>
</dbReference>
<proteinExistence type="predicted"/>